<name>A0A9W9WW79_9EURO</name>
<dbReference type="AlphaFoldDB" id="A0A9W9WW79"/>
<feature type="chain" id="PRO_5040785358" evidence="1">
    <location>
        <begin position="19"/>
        <end position="69"/>
    </location>
</feature>
<organism evidence="2 3">
    <name type="scientific">Penicillium desertorum</name>
    <dbReference type="NCBI Taxonomy" id="1303715"/>
    <lineage>
        <taxon>Eukaryota</taxon>
        <taxon>Fungi</taxon>
        <taxon>Dikarya</taxon>
        <taxon>Ascomycota</taxon>
        <taxon>Pezizomycotina</taxon>
        <taxon>Eurotiomycetes</taxon>
        <taxon>Eurotiomycetidae</taxon>
        <taxon>Eurotiales</taxon>
        <taxon>Aspergillaceae</taxon>
        <taxon>Penicillium</taxon>
    </lineage>
</organism>
<keyword evidence="3" id="KW-1185">Reference proteome</keyword>
<evidence type="ECO:0000313" key="3">
    <source>
        <dbReference type="Proteomes" id="UP001147760"/>
    </source>
</evidence>
<evidence type="ECO:0000256" key="1">
    <source>
        <dbReference type="SAM" id="SignalP"/>
    </source>
</evidence>
<reference evidence="2" key="1">
    <citation type="submission" date="2022-12" db="EMBL/GenBank/DDBJ databases">
        <authorList>
            <person name="Petersen C."/>
        </authorList>
    </citation>
    <scope>NUCLEOTIDE SEQUENCE</scope>
    <source>
        <strain evidence="2">IBT 17660</strain>
    </source>
</reference>
<evidence type="ECO:0000313" key="2">
    <source>
        <dbReference type="EMBL" id="KAJ5477807.1"/>
    </source>
</evidence>
<keyword evidence="1" id="KW-0732">Signal</keyword>
<protein>
    <submittedName>
        <fullName evidence="2">Uncharacterized protein</fullName>
    </submittedName>
</protein>
<proteinExistence type="predicted"/>
<dbReference type="EMBL" id="JAPWDO010000003">
    <property type="protein sequence ID" value="KAJ5477807.1"/>
    <property type="molecule type" value="Genomic_DNA"/>
</dbReference>
<gene>
    <name evidence="2" type="ORF">N7530_003316</name>
</gene>
<accession>A0A9W9WW79</accession>
<dbReference type="Proteomes" id="UP001147760">
    <property type="component" value="Unassembled WGS sequence"/>
</dbReference>
<feature type="signal peptide" evidence="1">
    <location>
        <begin position="1"/>
        <end position="18"/>
    </location>
</feature>
<comment type="caution">
    <text evidence="2">The sequence shown here is derived from an EMBL/GenBank/DDBJ whole genome shotgun (WGS) entry which is preliminary data.</text>
</comment>
<dbReference type="OrthoDB" id="4360081at2759"/>
<reference evidence="2" key="2">
    <citation type="journal article" date="2023" name="IMA Fungus">
        <title>Comparative genomic study of the Penicillium genus elucidates a diverse pangenome and 15 lateral gene transfer events.</title>
        <authorList>
            <person name="Petersen C."/>
            <person name="Sorensen T."/>
            <person name="Nielsen M.R."/>
            <person name="Sondergaard T.E."/>
            <person name="Sorensen J.L."/>
            <person name="Fitzpatrick D.A."/>
            <person name="Frisvad J.C."/>
            <person name="Nielsen K.L."/>
        </authorList>
    </citation>
    <scope>NUCLEOTIDE SEQUENCE</scope>
    <source>
        <strain evidence="2">IBT 17660</strain>
    </source>
</reference>
<sequence length="69" mass="7272">MKLLNIFLVAALAAFANAAAVPNPEAALDTNPLEKRCKGTRSLCYTASECCNGVCVSGGSINKFIKYCN</sequence>